<dbReference type="PRINTS" id="PR00032">
    <property type="entry name" value="HTHARAC"/>
</dbReference>
<organism evidence="6 7">
    <name type="scientific">Vibrio vulnificus</name>
    <dbReference type="NCBI Taxonomy" id="672"/>
    <lineage>
        <taxon>Bacteria</taxon>
        <taxon>Pseudomonadati</taxon>
        <taxon>Pseudomonadota</taxon>
        <taxon>Gammaproteobacteria</taxon>
        <taxon>Vibrionales</taxon>
        <taxon>Vibrionaceae</taxon>
        <taxon>Vibrio</taxon>
    </lineage>
</organism>
<dbReference type="AlphaFoldDB" id="A0A2S3R4Q1"/>
<dbReference type="Gene3D" id="1.10.10.60">
    <property type="entry name" value="Homeodomain-like"/>
    <property type="match status" value="2"/>
</dbReference>
<dbReference type="InterPro" id="IPR009057">
    <property type="entry name" value="Homeodomain-like_sf"/>
</dbReference>
<proteinExistence type="predicted"/>
<sequence length="268" mass="30765">MYSMEQIHYIPTQDDKLSLIDAKYQKFAFSRHYHLDFHIGLITHGEQQFHSQGCHHHVGHGQIVIMPPDELHDGHSKQQEGYQVNVFAIEPHLLSDLADLKQNGQIISFNQLIISDPVVFSQLRNLHAWLRSKNISQLAQDCLPFEGFSTLFDRYGSTCRQKAVPLGQQSQATLKEFLLANLDQPVRLETLAQLCQLSPTQFQRQFKTRMGMTPYAWLSRLRLEQAMKLLQAGQSSTEVAHQIGYYDQAHFSKAFKQTYGITPSQIAR</sequence>
<dbReference type="GO" id="GO:0043565">
    <property type="term" value="F:sequence-specific DNA binding"/>
    <property type="evidence" value="ECO:0007669"/>
    <property type="project" value="InterPro"/>
</dbReference>
<dbReference type="InterPro" id="IPR003313">
    <property type="entry name" value="AraC-bd"/>
</dbReference>
<dbReference type="Proteomes" id="UP000237466">
    <property type="component" value="Unassembled WGS sequence"/>
</dbReference>
<dbReference type="SUPFAM" id="SSF51215">
    <property type="entry name" value="Regulatory protein AraC"/>
    <property type="match status" value="1"/>
</dbReference>
<accession>A0A2S3R4Q1</accession>
<evidence type="ECO:0000313" key="7">
    <source>
        <dbReference type="Proteomes" id="UP000237466"/>
    </source>
</evidence>
<dbReference type="GO" id="GO:0003700">
    <property type="term" value="F:DNA-binding transcription factor activity"/>
    <property type="evidence" value="ECO:0007669"/>
    <property type="project" value="InterPro"/>
</dbReference>
<dbReference type="EMBL" id="PDGH01000070">
    <property type="protein sequence ID" value="POB48649.1"/>
    <property type="molecule type" value="Genomic_DNA"/>
</dbReference>
<feature type="domain" description="HTH araC/xylS-type" evidence="5">
    <location>
        <begin position="172"/>
        <end position="268"/>
    </location>
</feature>
<dbReference type="PROSITE" id="PS01124">
    <property type="entry name" value="HTH_ARAC_FAMILY_2"/>
    <property type="match status" value="1"/>
</dbReference>
<dbReference type="PANTHER" id="PTHR46796">
    <property type="entry name" value="HTH-TYPE TRANSCRIPTIONAL ACTIVATOR RHAS-RELATED"/>
    <property type="match status" value="1"/>
</dbReference>
<keyword evidence="2" id="KW-0238">DNA-binding</keyword>
<evidence type="ECO:0000256" key="3">
    <source>
        <dbReference type="ARBA" id="ARBA00023159"/>
    </source>
</evidence>
<protein>
    <submittedName>
        <fullName evidence="6">AraC family transcriptional regulator</fullName>
    </submittedName>
</protein>
<dbReference type="Pfam" id="PF02311">
    <property type="entry name" value="AraC_binding"/>
    <property type="match status" value="1"/>
</dbReference>
<dbReference type="Pfam" id="PF12833">
    <property type="entry name" value="HTH_18"/>
    <property type="match status" value="1"/>
</dbReference>
<evidence type="ECO:0000256" key="2">
    <source>
        <dbReference type="ARBA" id="ARBA00023125"/>
    </source>
</evidence>
<name>A0A2S3R4Q1_VIBVL</name>
<dbReference type="PANTHER" id="PTHR46796:SF11">
    <property type="entry name" value="TRANSCRIPTIONAL REGULATOR-RELATED"/>
    <property type="match status" value="1"/>
</dbReference>
<keyword evidence="3" id="KW-0010">Activator</keyword>
<reference evidence="6 7" key="1">
    <citation type="journal article" date="2018" name="Front. Microbiol.">
        <title>Phylogeny of Vibrio vulnificus from the Analysis of the Core-Genome: Implications for Intra-Species Taxonomy.</title>
        <authorList>
            <person name="Roig F.J."/>
            <person name="Gonzalez-Candelas F."/>
            <person name="Sanjuan E."/>
            <person name="Fouz B."/>
            <person name="Feil E.J."/>
            <person name="Llorens C."/>
            <person name="Baker-Austin C."/>
            <person name="Oliver J.D."/>
            <person name="Danin-Poleg Y."/>
            <person name="Gibas C.J."/>
            <person name="Kashi Y."/>
            <person name="Gulig P.A."/>
            <person name="Morrison S.S."/>
            <person name="Amaro C."/>
        </authorList>
    </citation>
    <scope>NUCLEOTIDE SEQUENCE [LARGE SCALE GENOMIC DNA]</scope>
    <source>
        <strain evidence="6 7">CECT4608</strain>
    </source>
</reference>
<dbReference type="SMART" id="SM00342">
    <property type="entry name" value="HTH_ARAC"/>
    <property type="match status" value="1"/>
</dbReference>
<keyword evidence="1" id="KW-0805">Transcription regulation</keyword>
<dbReference type="InterPro" id="IPR050204">
    <property type="entry name" value="AraC_XylS_family_regulators"/>
</dbReference>
<evidence type="ECO:0000256" key="4">
    <source>
        <dbReference type="ARBA" id="ARBA00023163"/>
    </source>
</evidence>
<dbReference type="SUPFAM" id="SSF46689">
    <property type="entry name" value="Homeodomain-like"/>
    <property type="match status" value="2"/>
</dbReference>
<dbReference type="InterPro" id="IPR020449">
    <property type="entry name" value="Tscrpt_reg_AraC-type_HTH"/>
</dbReference>
<comment type="caution">
    <text evidence="6">The sequence shown here is derived from an EMBL/GenBank/DDBJ whole genome shotgun (WGS) entry which is preliminary data.</text>
</comment>
<gene>
    <name evidence="6" type="ORF">CRN52_08225</name>
</gene>
<dbReference type="InterPro" id="IPR018060">
    <property type="entry name" value="HTH_AraC"/>
</dbReference>
<keyword evidence="4" id="KW-0804">Transcription</keyword>
<evidence type="ECO:0000313" key="6">
    <source>
        <dbReference type="EMBL" id="POB48649.1"/>
    </source>
</evidence>
<evidence type="ECO:0000256" key="1">
    <source>
        <dbReference type="ARBA" id="ARBA00023015"/>
    </source>
</evidence>
<dbReference type="InterPro" id="IPR037923">
    <property type="entry name" value="HTH-like"/>
</dbReference>
<evidence type="ECO:0000259" key="5">
    <source>
        <dbReference type="PROSITE" id="PS01124"/>
    </source>
</evidence>